<reference evidence="3" key="1">
    <citation type="submission" date="2016-11" db="EMBL/GenBank/DDBJ databases">
        <authorList>
            <person name="Varghese N."/>
            <person name="Submissions S."/>
        </authorList>
    </citation>
    <scope>NUCLEOTIDE SEQUENCE [LARGE SCALE GENOMIC DNA]</scope>
    <source>
        <strain evidence="3">DSM 16785</strain>
    </source>
</reference>
<dbReference type="PANTHER" id="PTHR32114">
    <property type="entry name" value="ABC TRANSPORTER ABCH.3"/>
    <property type="match status" value="1"/>
</dbReference>
<dbReference type="PANTHER" id="PTHR32114:SF2">
    <property type="entry name" value="ABC TRANSPORTER ABCH.3"/>
    <property type="match status" value="1"/>
</dbReference>
<keyword evidence="3" id="KW-0269">Exonuclease</keyword>
<dbReference type="GO" id="GO:0004527">
    <property type="term" value="F:exonuclease activity"/>
    <property type="evidence" value="ECO:0007669"/>
    <property type="project" value="UniProtKB-KW"/>
</dbReference>
<feature type="coiled-coil region" evidence="1">
    <location>
        <begin position="176"/>
        <end position="386"/>
    </location>
</feature>
<organism evidence="3 4">
    <name type="scientific">Marinitoga hydrogenitolerans (strain DSM 16785 / JCM 12826 / AT1271)</name>
    <dbReference type="NCBI Taxonomy" id="1122195"/>
    <lineage>
        <taxon>Bacteria</taxon>
        <taxon>Thermotogati</taxon>
        <taxon>Thermotogota</taxon>
        <taxon>Thermotogae</taxon>
        <taxon>Petrotogales</taxon>
        <taxon>Petrotogaceae</taxon>
        <taxon>Marinitoga</taxon>
    </lineage>
</organism>
<dbReference type="InterPro" id="IPR041685">
    <property type="entry name" value="AAA_GajA/Old/RecF-like"/>
</dbReference>
<proteinExistence type="predicted"/>
<protein>
    <submittedName>
        <fullName evidence="3">Exonuclease SbcC</fullName>
    </submittedName>
</protein>
<keyword evidence="3" id="KW-0378">Hydrolase</keyword>
<evidence type="ECO:0000313" key="3">
    <source>
        <dbReference type="EMBL" id="SHE76596.1"/>
    </source>
</evidence>
<dbReference type="GO" id="GO:0006302">
    <property type="term" value="P:double-strand break repair"/>
    <property type="evidence" value="ECO:0007669"/>
    <property type="project" value="InterPro"/>
</dbReference>
<gene>
    <name evidence="3" type="ORF">SAMN02745164_01100</name>
</gene>
<accession>A0A1M4W5U8</accession>
<keyword evidence="3" id="KW-0540">Nuclease</keyword>
<dbReference type="STRING" id="1122195.SAMN02745164_01100"/>
<keyword evidence="1" id="KW-0175">Coiled coil</keyword>
<dbReference type="Gene3D" id="3.40.50.300">
    <property type="entry name" value="P-loop containing nucleotide triphosphate hydrolases"/>
    <property type="match status" value="2"/>
</dbReference>
<feature type="coiled-coil region" evidence="1">
    <location>
        <begin position="498"/>
        <end position="787"/>
    </location>
</feature>
<feature type="domain" description="Endonuclease GajA/Old nuclease/RecF-like AAA" evidence="2">
    <location>
        <begin position="1"/>
        <end position="274"/>
    </location>
</feature>
<dbReference type="SUPFAM" id="SSF52540">
    <property type="entry name" value="P-loop containing nucleoside triphosphate hydrolases"/>
    <property type="match status" value="1"/>
</dbReference>
<dbReference type="RefSeq" id="WP_072864273.1">
    <property type="nucleotide sequence ID" value="NZ_FQUI01000014.1"/>
</dbReference>
<keyword evidence="4" id="KW-1185">Reference proteome</keyword>
<evidence type="ECO:0000313" key="4">
    <source>
        <dbReference type="Proteomes" id="UP000184334"/>
    </source>
</evidence>
<dbReference type="EMBL" id="FQUI01000014">
    <property type="protein sequence ID" value="SHE76596.1"/>
    <property type="molecule type" value="Genomic_DNA"/>
</dbReference>
<sequence length="937" mass="110390">MKINKISLKNYRNHIDKTIEFKNGINILLGKNGSGKSSIFEALGIALFDVEPRDKNLKNAVNKEAKFSTITVEFVGNDDVEYIVEKKIGNQSKHMLKEKNGDTLSERKEYVLKKIAELAGINGKNSKEIFKNVISAYQNDLINIFNLSPSQRKELFNKIFDTEIYEKIYTHLLNSENKYKNLLSIYEEKINLLKEQLKEYNNVEEELEKINADILNLKKKIDELENQEKVFEQEIKKKDLEIKTLEKIKRNLEIKEAHLNNKQENKDKLKKQIADAQMAVEMLKSTENGYNEYIKAEKKLTTLNDSEKELIKKQKLRDKLQKKINDLETEKKVFKEKINNENKNLENIKNVLAQTDNKLVEFENKEKILQNEIEKILKKREQLDVENKLFKMDLDKYNEIVFNLSILDDEIKKEDYYKQHLEEKEKKLTKIESAIKEIKSKIVEEESLSKKFDELKLKLENLENSKKQLSNGICPILDEKCLNLEEKGGSNTYFDNSIKNLNNEIKEIKKKIQKLDNPKNKLEKELNDLNEVKSDIKTYNKYLSDIQDKKKGRENLLNQKSNLERKYGNLAEKEKELRNTSNEILKSITEIESNLKNIRKQILEMEKEKNDNMKNFNEIQNEIILLNNKKEKNIKKMEELKKEISDYENLDIELERLRKEKSNIENIKIKYKKDYEVYIENKNIAKNLEKYIKDYEDIEKEIEVIKKEIEKLKQKANNYPDLLLLEEKKKNLEKNLNSIKKILINLNSQYGSLKANKKNLEIKITEKREKEQKISKFEEEKNTNEEKYILTKEFRDKIKLMGKYVSSEFTDIISKIATENYRKISGKNENIIWSSEKEYLVILRDPVKGDREFSILSGGEQVSVAIAIRTALVNFLSKANIYILDEPTINLDEERRNMLAENLKNMLNEIEQAFIVTHDGTFSEMAENIIEITNSGN</sequence>
<feature type="coiled-coil region" evidence="1">
    <location>
        <begin position="417"/>
        <end position="472"/>
    </location>
</feature>
<dbReference type="OrthoDB" id="9795626at2"/>
<name>A0A1M4W5U8_MARH1</name>
<dbReference type="AlphaFoldDB" id="A0A1M4W5U8"/>
<evidence type="ECO:0000256" key="1">
    <source>
        <dbReference type="SAM" id="Coils"/>
    </source>
</evidence>
<evidence type="ECO:0000259" key="2">
    <source>
        <dbReference type="Pfam" id="PF13175"/>
    </source>
</evidence>
<dbReference type="Pfam" id="PF13175">
    <property type="entry name" value="AAA_15"/>
    <property type="match status" value="1"/>
</dbReference>
<dbReference type="InterPro" id="IPR027417">
    <property type="entry name" value="P-loop_NTPase"/>
</dbReference>
<dbReference type="GO" id="GO:0016887">
    <property type="term" value="F:ATP hydrolysis activity"/>
    <property type="evidence" value="ECO:0007669"/>
    <property type="project" value="InterPro"/>
</dbReference>
<dbReference type="Proteomes" id="UP000184334">
    <property type="component" value="Unassembled WGS sequence"/>
</dbReference>
<comment type="caution">
    <text evidence="3">The sequence shown here is derived from an EMBL/GenBank/DDBJ whole genome shotgun (WGS) entry which is preliminary data.</text>
</comment>